<comment type="cofactor">
    <cofactor evidence="2">
        <name>Zn(2+)</name>
        <dbReference type="ChEBI" id="CHEBI:29105"/>
    </cofactor>
</comment>
<dbReference type="Gene3D" id="3.40.50.300">
    <property type="entry name" value="P-loop containing nucleotide triphosphate hydrolases"/>
    <property type="match status" value="2"/>
</dbReference>
<dbReference type="InterPro" id="IPR004589">
    <property type="entry name" value="DNA_helicase_ATP-dep_RecQ"/>
</dbReference>
<accession>A0ABQ1UNR4</accession>
<evidence type="ECO:0000256" key="8">
    <source>
        <dbReference type="ARBA" id="ARBA00022806"/>
    </source>
</evidence>
<dbReference type="Pfam" id="PF09382">
    <property type="entry name" value="RQC"/>
    <property type="match status" value="1"/>
</dbReference>
<evidence type="ECO:0000259" key="20">
    <source>
        <dbReference type="PROSITE" id="PS51194"/>
    </source>
</evidence>
<keyword evidence="12" id="KW-0233">DNA recombination</keyword>
<dbReference type="SUPFAM" id="SSF47819">
    <property type="entry name" value="HRDC-like"/>
    <property type="match status" value="1"/>
</dbReference>
<evidence type="ECO:0000256" key="4">
    <source>
        <dbReference type="ARBA" id="ARBA00022723"/>
    </source>
</evidence>
<feature type="region of interest" description="Disordered" evidence="17">
    <location>
        <begin position="618"/>
        <end position="647"/>
    </location>
</feature>
<reference evidence="22" key="1">
    <citation type="journal article" date="2019" name="Int. J. Syst. Evol. Microbiol.">
        <title>The Global Catalogue of Microorganisms (GCM) 10K type strain sequencing project: providing services to taxonomists for standard genome sequencing and annotation.</title>
        <authorList>
            <consortium name="The Broad Institute Genomics Platform"/>
            <consortium name="The Broad Institute Genome Sequencing Center for Infectious Disease"/>
            <person name="Wu L."/>
            <person name="Ma J."/>
        </authorList>
    </citation>
    <scope>NUCLEOTIDE SEQUENCE [LARGE SCALE GENOMIC DNA]</scope>
    <source>
        <strain evidence="22">CGMCC 1.15197</strain>
    </source>
</reference>
<evidence type="ECO:0000259" key="19">
    <source>
        <dbReference type="PROSITE" id="PS51192"/>
    </source>
</evidence>
<dbReference type="InterPro" id="IPR036390">
    <property type="entry name" value="WH_DNA-bd_sf"/>
</dbReference>
<dbReference type="SUPFAM" id="SSF46785">
    <property type="entry name" value="Winged helix' DNA-binding domain"/>
    <property type="match status" value="1"/>
</dbReference>
<evidence type="ECO:0000256" key="14">
    <source>
        <dbReference type="ARBA" id="ARBA00023235"/>
    </source>
</evidence>
<evidence type="ECO:0000256" key="13">
    <source>
        <dbReference type="ARBA" id="ARBA00023204"/>
    </source>
</evidence>
<comment type="catalytic activity">
    <reaction evidence="15">
        <text>Couples ATP hydrolysis with the unwinding of duplex DNA by translocating in the 3'-5' direction.</text>
        <dbReference type="EC" id="5.6.2.4"/>
    </reaction>
</comment>
<feature type="compositionally biased region" description="Acidic residues" evidence="17">
    <location>
        <begin position="622"/>
        <end position="632"/>
    </location>
</feature>
<evidence type="ECO:0000256" key="9">
    <source>
        <dbReference type="ARBA" id="ARBA00022833"/>
    </source>
</evidence>
<evidence type="ECO:0000313" key="22">
    <source>
        <dbReference type="Proteomes" id="UP000632273"/>
    </source>
</evidence>
<dbReference type="PROSITE" id="PS50967">
    <property type="entry name" value="HRDC"/>
    <property type="match status" value="1"/>
</dbReference>
<dbReference type="CDD" id="cd17920">
    <property type="entry name" value="DEXHc_RecQ"/>
    <property type="match status" value="1"/>
</dbReference>
<comment type="cofactor">
    <cofactor evidence="1">
        <name>Mg(2+)</name>
        <dbReference type="ChEBI" id="CHEBI:18420"/>
    </cofactor>
</comment>
<evidence type="ECO:0000256" key="15">
    <source>
        <dbReference type="ARBA" id="ARBA00034617"/>
    </source>
</evidence>
<evidence type="ECO:0000256" key="11">
    <source>
        <dbReference type="ARBA" id="ARBA00023125"/>
    </source>
</evidence>
<dbReference type="InterPro" id="IPR032284">
    <property type="entry name" value="RecQ_Zn-bd"/>
</dbReference>
<dbReference type="SMART" id="SM00341">
    <property type="entry name" value="HRDC"/>
    <property type="match status" value="1"/>
</dbReference>
<dbReference type="GO" id="GO:0004386">
    <property type="term" value="F:helicase activity"/>
    <property type="evidence" value="ECO:0007669"/>
    <property type="project" value="UniProtKB-KW"/>
</dbReference>
<evidence type="ECO:0000256" key="2">
    <source>
        <dbReference type="ARBA" id="ARBA00001947"/>
    </source>
</evidence>
<dbReference type="Pfam" id="PF00570">
    <property type="entry name" value="HRDC"/>
    <property type="match status" value="1"/>
</dbReference>
<feature type="domain" description="HRDC" evidence="18">
    <location>
        <begin position="540"/>
        <end position="620"/>
    </location>
</feature>
<gene>
    <name evidence="21" type="ORF">GCM10011383_36650</name>
</gene>
<dbReference type="InterPro" id="IPR011545">
    <property type="entry name" value="DEAD/DEAH_box_helicase_dom"/>
</dbReference>
<feature type="domain" description="Helicase C-terminal" evidence="20">
    <location>
        <begin position="225"/>
        <end position="372"/>
    </location>
</feature>
<dbReference type="NCBIfam" id="TIGR00614">
    <property type="entry name" value="recQ_fam"/>
    <property type="match status" value="1"/>
</dbReference>
<dbReference type="Proteomes" id="UP000632273">
    <property type="component" value="Unassembled WGS sequence"/>
</dbReference>
<keyword evidence="9" id="KW-0862">Zinc</keyword>
<keyword evidence="10" id="KW-0067">ATP-binding</keyword>
<keyword evidence="4" id="KW-0479">Metal-binding</keyword>
<dbReference type="SMART" id="SM00956">
    <property type="entry name" value="RQC"/>
    <property type="match status" value="1"/>
</dbReference>
<dbReference type="EC" id="5.6.2.4" evidence="16"/>
<evidence type="ECO:0000256" key="1">
    <source>
        <dbReference type="ARBA" id="ARBA00001946"/>
    </source>
</evidence>
<dbReference type="InterPro" id="IPR029491">
    <property type="entry name" value="Helicase_HTH"/>
</dbReference>
<evidence type="ECO:0000256" key="5">
    <source>
        <dbReference type="ARBA" id="ARBA00022741"/>
    </source>
</evidence>
<dbReference type="SMART" id="SM00487">
    <property type="entry name" value="DEXDc"/>
    <property type="match status" value="1"/>
</dbReference>
<dbReference type="SUPFAM" id="SSF52540">
    <property type="entry name" value="P-loop containing nucleoside triphosphate hydrolases"/>
    <property type="match status" value="1"/>
</dbReference>
<dbReference type="PANTHER" id="PTHR13710:SF105">
    <property type="entry name" value="ATP-DEPENDENT DNA HELICASE Q1"/>
    <property type="match status" value="1"/>
</dbReference>
<evidence type="ECO:0000256" key="12">
    <source>
        <dbReference type="ARBA" id="ARBA00023172"/>
    </source>
</evidence>
<keyword evidence="11" id="KW-0238">DNA-binding</keyword>
<dbReference type="EMBL" id="BMHT01000007">
    <property type="protein sequence ID" value="GGF21685.1"/>
    <property type="molecule type" value="Genomic_DNA"/>
</dbReference>
<dbReference type="NCBIfam" id="TIGR01389">
    <property type="entry name" value="recQ"/>
    <property type="match status" value="1"/>
</dbReference>
<evidence type="ECO:0000256" key="3">
    <source>
        <dbReference type="ARBA" id="ARBA00005446"/>
    </source>
</evidence>
<dbReference type="PANTHER" id="PTHR13710">
    <property type="entry name" value="DNA HELICASE RECQ FAMILY MEMBER"/>
    <property type="match status" value="1"/>
</dbReference>
<evidence type="ECO:0000256" key="10">
    <source>
        <dbReference type="ARBA" id="ARBA00022840"/>
    </source>
</evidence>
<sequence length="745" mass="83284">MLFAPEPLAPTLDSARRVLKQYYGYDSFRPMQADIIESILGGRDTVVLMPTGGGKSVCFQVPAIVQEGVCVVVSPLIALMKDQVEALKANGVSAEYINSSVSQGEQNSIASDCLNGYLKLLYVSPEKLLSEGFLQFLRRLRISMFAIDEAHCISSWGHDFRPEYTQLKLLREQFPQVPIIALTATADRLTQRDIQQQLRLNEPRVFLSSFDRPNLNLIVRPGQDRVGSIVEFVERHPNEAGIVYCLSRKQCETMAEKLKAKGIRAGHYHAGMTPNQRGSVQEAFLKDDLQVIVATIAFGMGIDKSNVRWVIHYNLPKNIEGYYQEIGRAGRDGAPATALLFYSFADVMSLRDMLTKDNPSLTQLNLTKLERMQQFAEAASCRRKILLNYFGETLPQDCGNCDICRNPPTTFDGTLLAQKALSAVVRTRERASIGLLIDVLRGMRNQAVLTAGYDQIKTYGAGADLPYLDWYSYIHQMLNDGLLYIAYEEGYALKITDLGREVLQGQRTLAMKKFQPAEKAEKPTRASKKAAAAAQAAKPVDATAALFEKLRQLRKRIADEQNVPPYVIFTDTTLQEMAAERPVSRVAMLAISGVGMKKFENYGDVFIKEILAYGGAPNPADTEADEPEDIEEAPAPKAPRKKDVGDTHETTLQLHRVGLSVEAIAERRNLSPGTIRAHIETLYAKGFPIRLEEFLTMDEFAEIQTAIGQLGGSPLLRDLFDHLREKYDYFKLRLALHYQKKLRGE</sequence>
<dbReference type="InterPro" id="IPR002121">
    <property type="entry name" value="HRDC_dom"/>
</dbReference>
<organism evidence="21 22">
    <name type="scientific">Hymenobacter cavernae</name>
    <dbReference type="NCBI Taxonomy" id="2044852"/>
    <lineage>
        <taxon>Bacteria</taxon>
        <taxon>Pseudomonadati</taxon>
        <taxon>Bacteroidota</taxon>
        <taxon>Cytophagia</taxon>
        <taxon>Cytophagales</taxon>
        <taxon>Hymenobacteraceae</taxon>
        <taxon>Hymenobacter</taxon>
    </lineage>
</organism>
<keyword evidence="14" id="KW-0413">Isomerase</keyword>
<dbReference type="InterPro" id="IPR001650">
    <property type="entry name" value="Helicase_C-like"/>
</dbReference>
<evidence type="ECO:0000259" key="18">
    <source>
        <dbReference type="PROSITE" id="PS50967"/>
    </source>
</evidence>
<feature type="domain" description="Helicase ATP-binding" evidence="19">
    <location>
        <begin position="36"/>
        <end position="204"/>
    </location>
</feature>
<dbReference type="Gene3D" id="1.10.150.80">
    <property type="entry name" value="HRDC domain"/>
    <property type="match status" value="1"/>
</dbReference>
<dbReference type="InterPro" id="IPR006293">
    <property type="entry name" value="DNA_helicase_ATP-dep_RecQ_bac"/>
</dbReference>
<keyword evidence="5" id="KW-0547">Nucleotide-binding</keyword>
<dbReference type="InterPro" id="IPR036388">
    <property type="entry name" value="WH-like_DNA-bd_sf"/>
</dbReference>
<evidence type="ECO:0000256" key="16">
    <source>
        <dbReference type="NCBIfam" id="TIGR01389"/>
    </source>
</evidence>
<dbReference type="RefSeq" id="WP_188815506.1">
    <property type="nucleotide sequence ID" value="NZ_BMHT01000007.1"/>
</dbReference>
<comment type="caution">
    <text evidence="21">The sequence shown here is derived from an EMBL/GenBank/DDBJ whole genome shotgun (WGS) entry which is preliminary data.</text>
</comment>
<keyword evidence="6" id="KW-0227">DNA damage</keyword>
<dbReference type="Gene3D" id="1.10.10.10">
    <property type="entry name" value="Winged helix-like DNA-binding domain superfamily/Winged helix DNA-binding domain"/>
    <property type="match status" value="1"/>
</dbReference>
<dbReference type="InterPro" id="IPR044876">
    <property type="entry name" value="HRDC_dom_sf"/>
</dbReference>
<dbReference type="InterPro" id="IPR018982">
    <property type="entry name" value="RQC_domain"/>
</dbReference>
<dbReference type="InterPro" id="IPR027417">
    <property type="entry name" value="P-loop_NTPase"/>
</dbReference>
<proteinExistence type="inferred from homology"/>
<keyword evidence="13" id="KW-0234">DNA repair</keyword>
<comment type="similarity">
    <text evidence="3">Belongs to the helicase family. RecQ subfamily.</text>
</comment>
<evidence type="ECO:0000313" key="21">
    <source>
        <dbReference type="EMBL" id="GGF21685.1"/>
    </source>
</evidence>
<dbReference type="PROSITE" id="PS51192">
    <property type="entry name" value="HELICASE_ATP_BIND_1"/>
    <property type="match status" value="1"/>
</dbReference>
<evidence type="ECO:0000256" key="7">
    <source>
        <dbReference type="ARBA" id="ARBA00022801"/>
    </source>
</evidence>
<keyword evidence="7" id="KW-0378">Hydrolase</keyword>
<keyword evidence="22" id="KW-1185">Reference proteome</keyword>
<dbReference type="SMART" id="SM00490">
    <property type="entry name" value="HELICc"/>
    <property type="match status" value="1"/>
</dbReference>
<keyword evidence="8 21" id="KW-0347">Helicase</keyword>
<name>A0ABQ1UNR4_9BACT</name>
<protein>
    <recommendedName>
        <fullName evidence="16">DNA helicase RecQ</fullName>
        <ecNumber evidence="16">5.6.2.4</ecNumber>
    </recommendedName>
</protein>
<dbReference type="PROSITE" id="PS51194">
    <property type="entry name" value="HELICASE_CTER"/>
    <property type="match status" value="1"/>
</dbReference>
<dbReference type="InterPro" id="IPR010997">
    <property type="entry name" value="HRDC-like_sf"/>
</dbReference>
<dbReference type="Pfam" id="PF00270">
    <property type="entry name" value="DEAD"/>
    <property type="match status" value="1"/>
</dbReference>
<dbReference type="InterPro" id="IPR014001">
    <property type="entry name" value="Helicase_ATP-bd"/>
</dbReference>
<evidence type="ECO:0000256" key="17">
    <source>
        <dbReference type="SAM" id="MobiDB-lite"/>
    </source>
</evidence>
<dbReference type="Pfam" id="PF14493">
    <property type="entry name" value="HTH_40"/>
    <property type="match status" value="1"/>
</dbReference>
<dbReference type="CDD" id="cd18794">
    <property type="entry name" value="SF2_C_RecQ"/>
    <property type="match status" value="1"/>
</dbReference>
<evidence type="ECO:0000256" key="6">
    <source>
        <dbReference type="ARBA" id="ARBA00022763"/>
    </source>
</evidence>
<dbReference type="Pfam" id="PF16124">
    <property type="entry name" value="RecQ_Zn_bind"/>
    <property type="match status" value="1"/>
</dbReference>
<dbReference type="Pfam" id="PF00271">
    <property type="entry name" value="Helicase_C"/>
    <property type="match status" value="1"/>
</dbReference>